<protein>
    <submittedName>
        <fullName evidence="9">SNARE associated Golgi protein-like protein</fullName>
    </submittedName>
</protein>
<evidence type="ECO:0000256" key="1">
    <source>
        <dbReference type="ARBA" id="ARBA00004651"/>
    </source>
</evidence>
<dbReference type="PANTHER" id="PTHR30353:SF0">
    <property type="entry name" value="TRANSMEMBRANE PROTEIN"/>
    <property type="match status" value="1"/>
</dbReference>
<comment type="similarity">
    <text evidence="2 7">Belongs to the DedA family.</text>
</comment>
<keyword evidence="3 7" id="KW-1003">Cell membrane</keyword>
<keyword evidence="5 7" id="KW-1133">Transmembrane helix</keyword>
<dbReference type="eggNOG" id="COG0586">
    <property type="taxonomic scope" value="Bacteria"/>
</dbReference>
<dbReference type="GO" id="GO:0005886">
    <property type="term" value="C:plasma membrane"/>
    <property type="evidence" value="ECO:0007669"/>
    <property type="project" value="UniProtKB-SubCell"/>
</dbReference>
<keyword evidence="4 7" id="KW-0812">Transmembrane</keyword>
<name>F4L1H1_HALH1</name>
<dbReference type="Proteomes" id="UP000008461">
    <property type="component" value="Chromosome"/>
</dbReference>
<dbReference type="EMBL" id="CP002691">
    <property type="protein sequence ID" value="AEE53868.1"/>
    <property type="molecule type" value="Genomic_DNA"/>
</dbReference>
<dbReference type="HOGENOM" id="CLU_044208_6_1_10"/>
<organism evidence="9 10">
    <name type="scientific">Haliscomenobacter hydrossis (strain ATCC 27775 / DSM 1100 / LMG 10767 / O)</name>
    <dbReference type="NCBI Taxonomy" id="760192"/>
    <lineage>
        <taxon>Bacteria</taxon>
        <taxon>Pseudomonadati</taxon>
        <taxon>Bacteroidota</taxon>
        <taxon>Saprospiria</taxon>
        <taxon>Saprospirales</taxon>
        <taxon>Haliscomenobacteraceae</taxon>
        <taxon>Haliscomenobacter</taxon>
    </lineage>
</organism>
<keyword evidence="6 7" id="KW-0472">Membrane</keyword>
<evidence type="ECO:0000259" key="8">
    <source>
        <dbReference type="Pfam" id="PF09335"/>
    </source>
</evidence>
<evidence type="ECO:0000256" key="5">
    <source>
        <dbReference type="ARBA" id="ARBA00022989"/>
    </source>
</evidence>
<dbReference type="RefSeq" id="WP_013768393.1">
    <property type="nucleotide sequence ID" value="NC_015510.1"/>
</dbReference>
<feature type="transmembrane region" description="Helical" evidence="7">
    <location>
        <begin position="155"/>
        <end position="177"/>
    </location>
</feature>
<dbReference type="PANTHER" id="PTHR30353">
    <property type="entry name" value="INNER MEMBRANE PROTEIN DEDA-RELATED"/>
    <property type="match status" value="1"/>
</dbReference>
<dbReference type="KEGG" id="hhy:Halhy_6045"/>
<accession>F4L1H1</accession>
<comment type="subcellular location">
    <subcellularLocation>
        <location evidence="1 7">Cell membrane</location>
        <topology evidence="1 7">Multi-pass membrane protein</topology>
    </subcellularLocation>
</comment>
<evidence type="ECO:0000256" key="3">
    <source>
        <dbReference type="ARBA" id="ARBA00022475"/>
    </source>
</evidence>
<feature type="domain" description="VTT" evidence="8">
    <location>
        <begin position="50"/>
        <end position="175"/>
    </location>
</feature>
<dbReference type="Pfam" id="PF09335">
    <property type="entry name" value="VTT_dom"/>
    <property type="match status" value="1"/>
</dbReference>
<reference evidence="9 10" key="1">
    <citation type="journal article" date="2011" name="Stand. Genomic Sci.">
        <title>Complete genome sequence of Haliscomenobacter hydrossis type strain (O).</title>
        <authorList>
            <consortium name="US DOE Joint Genome Institute (JGI-PGF)"/>
            <person name="Daligault H."/>
            <person name="Lapidus A."/>
            <person name="Zeytun A."/>
            <person name="Nolan M."/>
            <person name="Lucas S."/>
            <person name="Del Rio T.G."/>
            <person name="Tice H."/>
            <person name="Cheng J.F."/>
            <person name="Tapia R."/>
            <person name="Han C."/>
            <person name="Goodwin L."/>
            <person name="Pitluck S."/>
            <person name="Liolios K."/>
            <person name="Pagani I."/>
            <person name="Ivanova N."/>
            <person name="Huntemann M."/>
            <person name="Mavromatis K."/>
            <person name="Mikhailova N."/>
            <person name="Pati A."/>
            <person name="Chen A."/>
            <person name="Palaniappan K."/>
            <person name="Land M."/>
            <person name="Hauser L."/>
            <person name="Brambilla E.M."/>
            <person name="Rohde M."/>
            <person name="Verbarg S."/>
            <person name="Goker M."/>
            <person name="Bristow J."/>
            <person name="Eisen J.A."/>
            <person name="Markowitz V."/>
            <person name="Hugenholtz P."/>
            <person name="Kyrpides N.C."/>
            <person name="Klenk H.P."/>
            <person name="Woyke T."/>
        </authorList>
    </citation>
    <scope>NUCLEOTIDE SEQUENCE [LARGE SCALE GENOMIC DNA]</scope>
    <source>
        <strain evidence="10">ATCC 27775 / DSM 1100 / LMG 10767 / O</strain>
    </source>
</reference>
<dbReference type="OrthoDB" id="9813426at2"/>
<evidence type="ECO:0000313" key="10">
    <source>
        <dbReference type="Proteomes" id="UP000008461"/>
    </source>
</evidence>
<sequence>MFLFIGQLIDFILHIDDHLLEMVNQYGSLVYVVLFIIVFAETGLVVTPILPGDSLLFASGALAAGAQKLDVTLLIILFFVAAVLGNTVNYAIGRYFGPRIFQIKSRWIKMEYLERTKAFYDKYGATAVVLSRFVPIFRSFVPFVAGVGQMAWGKYMAYTIFSAAIWVVPITLLGYWFGNVPIVKENFSLVVLGVIGVSLLPILYQAAKGFFAKKVEEGK</sequence>
<feature type="transmembrane region" description="Helical" evidence="7">
    <location>
        <begin position="189"/>
        <end position="207"/>
    </location>
</feature>
<keyword evidence="10" id="KW-1185">Reference proteome</keyword>
<evidence type="ECO:0000313" key="9">
    <source>
        <dbReference type="EMBL" id="AEE53868.1"/>
    </source>
</evidence>
<dbReference type="AlphaFoldDB" id="F4L1H1"/>
<proteinExistence type="inferred from homology"/>
<evidence type="ECO:0000256" key="6">
    <source>
        <dbReference type="ARBA" id="ARBA00023136"/>
    </source>
</evidence>
<feature type="transmembrane region" description="Helical" evidence="7">
    <location>
        <begin position="29"/>
        <end position="51"/>
    </location>
</feature>
<dbReference type="InterPro" id="IPR032816">
    <property type="entry name" value="VTT_dom"/>
</dbReference>
<dbReference type="InterPro" id="IPR032818">
    <property type="entry name" value="DedA-like"/>
</dbReference>
<feature type="transmembrane region" description="Helical" evidence="7">
    <location>
        <begin position="71"/>
        <end position="92"/>
    </location>
</feature>
<reference key="2">
    <citation type="submission" date="2011-04" db="EMBL/GenBank/DDBJ databases">
        <title>Complete sequence of chromosome of Haliscomenobacter hydrossis DSM 1100.</title>
        <authorList>
            <consortium name="US DOE Joint Genome Institute (JGI-PGF)"/>
            <person name="Lucas S."/>
            <person name="Han J."/>
            <person name="Lapidus A."/>
            <person name="Bruce D."/>
            <person name="Goodwin L."/>
            <person name="Pitluck S."/>
            <person name="Peters L."/>
            <person name="Kyrpides N."/>
            <person name="Mavromatis K."/>
            <person name="Ivanova N."/>
            <person name="Ovchinnikova G."/>
            <person name="Pagani I."/>
            <person name="Daligault H."/>
            <person name="Detter J.C."/>
            <person name="Han C."/>
            <person name="Land M."/>
            <person name="Hauser L."/>
            <person name="Markowitz V."/>
            <person name="Cheng J.-F."/>
            <person name="Hugenholtz P."/>
            <person name="Woyke T."/>
            <person name="Wu D."/>
            <person name="Verbarg S."/>
            <person name="Frueling A."/>
            <person name="Brambilla E."/>
            <person name="Klenk H.-P."/>
            <person name="Eisen J.A."/>
        </authorList>
    </citation>
    <scope>NUCLEOTIDE SEQUENCE</scope>
    <source>
        <strain>DSM 1100</strain>
    </source>
</reference>
<evidence type="ECO:0000256" key="2">
    <source>
        <dbReference type="ARBA" id="ARBA00010792"/>
    </source>
</evidence>
<dbReference type="STRING" id="760192.Halhy_6045"/>
<evidence type="ECO:0000256" key="7">
    <source>
        <dbReference type="RuleBase" id="RU367016"/>
    </source>
</evidence>
<gene>
    <name evidence="9" type="ordered locus">Halhy_6045</name>
</gene>
<evidence type="ECO:0000256" key="4">
    <source>
        <dbReference type="ARBA" id="ARBA00022692"/>
    </source>
</evidence>